<gene>
    <name evidence="1" type="ORF">OCV55_04460</name>
</gene>
<proteinExistence type="predicted"/>
<evidence type="ECO:0000313" key="2">
    <source>
        <dbReference type="Proteomes" id="UP001208364"/>
    </source>
</evidence>
<dbReference type="EMBL" id="JAOQJR010000003">
    <property type="protein sequence ID" value="MCU6737930.1"/>
    <property type="molecule type" value="Genomic_DNA"/>
</dbReference>
<dbReference type="Proteomes" id="UP001208364">
    <property type="component" value="Unassembled WGS sequence"/>
</dbReference>
<dbReference type="RefSeq" id="WP_147579926.1">
    <property type="nucleotide sequence ID" value="NZ_JAOQJR010000003.1"/>
</dbReference>
<accession>A0ABT2STQ2</accession>
<evidence type="ECO:0008006" key="3">
    <source>
        <dbReference type="Google" id="ProtNLM"/>
    </source>
</evidence>
<comment type="caution">
    <text evidence="1">The sequence shown here is derived from an EMBL/GenBank/DDBJ whole genome shotgun (WGS) entry which is preliminary data.</text>
</comment>
<reference evidence="1 2" key="1">
    <citation type="journal article" date="2021" name="ISME Commun">
        <title>Automated analysis of genomic sequences facilitates high-throughput and comprehensive description of bacteria.</title>
        <authorList>
            <person name="Hitch T.C.A."/>
        </authorList>
    </citation>
    <scope>NUCLEOTIDE SEQUENCE [LARGE SCALE GENOMIC DNA]</scope>
    <source>
        <strain evidence="1 2">H4_15</strain>
    </source>
</reference>
<protein>
    <recommendedName>
        <fullName evidence="3">HEPN domain-containing protein</fullName>
    </recommendedName>
</protein>
<sequence>MFDSFDIKYTDGLELDGAFSVSHINYGCSPKFHGEDANDIAKSSRKNSITFKDKIDDVLDSIRKFNGTEKNYKIADRIYLWKKYWFDYIEAFDKSTKVMPDSVVTVYIGRHAIELGLKYLIMVKKGSVVKSHGLKKLYDEFDSVYKIQEQYMEWVDLFCELYCKYIEGDNPEYFRFPEYKGNTNFAGNQLDIRWLCYNLSLIILKLLHFSGLEDEYNNN</sequence>
<evidence type="ECO:0000313" key="1">
    <source>
        <dbReference type="EMBL" id="MCU6737930.1"/>
    </source>
</evidence>
<keyword evidence="2" id="KW-1185">Reference proteome</keyword>
<organism evidence="1 2">
    <name type="scientific">[Clostridium] ammoniilyticum</name>
    <dbReference type="NCBI Taxonomy" id="2981784"/>
    <lineage>
        <taxon>Bacteria</taxon>
        <taxon>Bacillati</taxon>
        <taxon>Bacillota</taxon>
        <taxon>Erysipelotrichia</taxon>
        <taxon>Erysipelotrichales</taxon>
        <taxon>Coprobacillaceae</taxon>
        <taxon>Faecalibacillus</taxon>
    </lineage>
</organism>
<name>A0ABT2STQ2_9FIRM</name>